<protein>
    <recommendedName>
        <fullName evidence="9">Transmembrane BAX inhibitor motif-containing protein</fullName>
    </recommendedName>
</protein>
<proteinExistence type="inferred from homology"/>
<comment type="subcellular location">
    <subcellularLocation>
        <location evidence="1">Membrane</location>
        <topology evidence="1">Multi-pass membrane protein</topology>
    </subcellularLocation>
</comment>
<name>A0A2T3BFC0_AMORE</name>
<evidence type="ECO:0000256" key="6">
    <source>
        <dbReference type="SAM" id="MobiDB-lite"/>
    </source>
</evidence>
<dbReference type="GO" id="GO:0016020">
    <property type="term" value="C:membrane"/>
    <property type="evidence" value="ECO:0007669"/>
    <property type="project" value="UniProtKB-SubCell"/>
</dbReference>
<dbReference type="Pfam" id="PF01027">
    <property type="entry name" value="Bax1-I"/>
    <property type="match status" value="1"/>
</dbReference>
<accession>A0A2T3BFC0</accession>
<feature type="transmembrane region" description="Helical" evidence="5">
    <location>
        <begin position="112"/>
        <end position="130"/>
    </location>
</feature>
<evidence type="ECO:0008006" key="9">
    <source>
        <dbReference type="Google" id="ProtNLM"/>
    </source>
</evidence>
<evidence type="ECO:0000256" key="3">
    <source>
        <dbReference type="ARBA" id="ARBA00022989"/>
    </source>
</evidence>
<evidence type="ECO:0000256" key="5">
    <source>
        <dbReference type="RuleBase" id="RU004379"/>
    </source>
</evidence>
<organism evidence="7 8">
    <name type="scientific">Amorphotheca resinae ATCC 22711</name>
    <dbReference type="NCBI Taxonomy" id="857342"/>
    <lineage>
        <taxon>Eukaryota</taxon>
        <taxon>Fungi</taxon>
        <taxon>Dikarya</taxon>
        <taxon>Ascomycota</taxon>
        <taxon>Pezizomycotina</taxon>
        <taxon>Leotiomycetes</taxon>
        <taxon>Helotiales</taxon>
        <taxon>Amorphothecaceae</taxon>
        <taxon>Amorphotheca</taxon>
    </lineage>
</organism>
<keyword evidence="3 5" id="KW-1133">Transmembrane helix</keyword>
<dbReference type="CDD" id="cd10429">
    <property type="entry name" value="GAAP_like"/>
    <property type="match status" value="1"/>
</dbReference>
<evidence type="ECO:0000313" key="7">
    <source>
        <dbReference type="EMBL" id="PSS28028.1"/>
    </source>
</evidence>
<feature type="transmembrane region" description="Helical" evidence="5">
    <location>
        <begin position="222"/>
        <end position="242"/>
    </location>
</feature>
<dbReference type="RefSeq" id="XP_024725553.1">
    <property type="nucleotide sequence ID" value="XM_024867273.1"/>
</dbReference>
<comment type="similarity">
    <text evidence="5">Belongs to the BI1 family.</text>
</comment>
<dbReference type="AlphaFoldDB" id="A0A2T3BFC0"/>
<gene>
    <name evidence="7" type="ORF">M430DRAFT_38724</name>
</gene>
<dbReference type="FunCoup" id="A0A2T3BFC0">
    <property type="interactions" value="600"/>
</dbReference>
<dbReference type="PANTHER" id="PTHR23291:SF50">
    <property type="entry name" value="PROTEIN LIFEGUARD 4"/>
    <property type="match status" value="1"/>
</dbReference>
<dbReference type="STRING" id="857342.A0A2T3BFC0"/>
<feature type="region of interest" description="Disordered" evidence="6">
    <location>
        <begin position="1"/>
        <end position="41"/>
    </location>
</feature>
<sequence>MSGNIKYTAAAQRDSLDETAHYPQAPPSYVDQPSSSADDQAALLGAPRSSEDNVPDDFKFGGSAAEATIDIRMAFVRKVYAILSVQLIATAILSSVSFFSASYKQWIQSNQWMMWISLFGAIGFMLLTYWKRKSYPANLMFLAAFTGLEAYSISVVTSFFDSRIVLQAVLLTAGIFVALTLFACQTKYDFTSWMPYLFGGLWALILFGFMAAFFPYNSTAELVYSGIAALIFSGYILVDTQLIMRHYHVEEEIAAAISLYLDILNLFLAILRILNNQQNN</sequence>
<feature type="transmembrane region" description="Helical" evidence="5">
    <location>
        <begin position="164"/>
        <end position="184"/>
    </location>
</feature>
<evidence type="ECO:0000256" key="1">
    <source>
        <dbReference type="ARBA" id="ARBA00004141"/>
    </source>
</evidence>
<reference evidence="7 8" key="1">
    <citation type="journal article" date="2018" name="New Phytol.">
        <title>Comparative genomics and transcriptomics depict ericoid mycorrhizal fungi as versatile saprotrophs and plant mutualists.</title>
        <authorList>
            <person name="Martino E."/>
            <person name="Morin E."/>
            <person name="Grelet G.A."/>
            <person name="Kuo A."/>
            <person name="Kohler A."/>
            <person name="Daghino S."/>
            <person name="Barry K.W."/>
            <person name="Cichocki N."/>
            <person name="Clum A."/>
            <person name="Dockter R.B."/>
            <person name="Hainaut M."/>
            <person name="Kuo R.C."/>
            <person name="LaButti K."/>
            <person name="Lindahl B.D."/>
            <person name="Lindquist E.A."/>
            <person name="Lipzen A."/>
            <person name="Khouja H.R."/>
            <person name="Magnuson J."/>
            <person name="Murat C."/>
            <person name="Ohm R.A."/>
            <person name="Singer S.W."/>
            <person name="Spatafora J.W."/>
            <person name="Wang M."/>
            <person name="Veneault-Fourrey C."/>
            <person name="Henrissat B."/>
            <person name="Grigoriev I.V."/>
            <person name="Martin F.M."/>
            <person name="Perotto S."/>
        </authorList>
    </citation>
    <scope>NUCLEOTIDE SEQUENCE [LARGE SCALE GENOMIC DNA]</scope>
    <source>
        <strain evidence="7 8">ATCC 22711</strain>
    </source>
</reference>
<dbReference type="EMBL" id="KZ679006">
    <property type="protein sequence ID" value="PSS28028.1"/>
    <property type="molecule type" value="Genomic_DNA"/>
</dbReference>
<evidence type="ECO:0000313" key="8">
    <source>
        <dbReference type="Proteomes" id="UP000241818"/>
    </source>
</evidence>
<feature type="transmembrane region" description="Helical" evidence="5">
    <location>
        <begin position="79"/>
        <end position="100"/>
    </location>
</feature>
<keyword evidence="8" id="KW-1185">Reference proteome</keyword>
<keyword evidence="4 5" id="KW-0472">Membrane</keyword>
<feature type="transmembrane region" description="Helical" evidence="5">
    <location>
        <begin position="196"/>
        <end position="216"/>
    </location>
</feature>
<dbReference type="GeneID" id="36575354"/>
<dbReference type="PANTHER" id="PTHR23291">
    <property type="entry name" value="BAX INHIBITOR-RELATED"/>
    <property type="match status" value="1"/>
</dbReference>
<keyword evidence="2 5" id="KW-0812">Transmembrane</keyword>
<evidence type="ECO:0000256" key="2">
    <source>
        <dbReference type="ARBA" id="ARBA00022692"/>
    </source>
</evidence>
<dbReference type="Proteomes" id="UP000241818">
    <property type="component" value="Unassembled WGS sequence"/>
</dbReference>
<evidence type="ECO:0000256" key="4">
    <source>
        <dbReference type="ARBA" id="ARBA00023136"/>
    </source>
</evidence>
<dbReference type="InParanoid" id="A0A2T3BFC0"/>
<feature type="transmembrane region" description="Helical" evidence="5">
    <location>
        <begin position="254"/>
        <end position="274"/>
    </location>
</feature>
<dbReference type="InterPro" id="IPR006214">
    <property type="entry name" value="Bax_inhibitor_1-related"/>
</dbReference>
<dbReference type="OrthoDB" id="7933078at2759"/>